<dbReference type="InterPro" id="IPR016181">
    <property type="entry name" value="Acyl_CoA_acyltransferase"/>
</dbReference>
<dbReference type="Pfam" id="PF17668">
    <property type="entry name" value="Acetyltransf_17"/>
    <property type="match status" value="1"/>
</dbReference>
<dbReference type="InterPro" id="IPR041380">
    <property type="entry name" value="Acetyltransf_17"/>
</dbReference>
<reference evidence="2 3" key="1">
    <citation type="submission" date="2016-04" db="EMBL/GenBank/DDBJ databases">
        <title>Draft Genome Assembly of the Bloom-forming Cyanobacterium Nodularia spumigena Strain CENA596 in Shrimp Production Ponds.</title>
        <authorList>
            <person name="Popin R.V."/>
            <person name="Rigonato J."/>
            <person name="Abreu V.A."/>
            <person name="Andreote A.P."/>
            <person name="Silveira S.B."/>
            <person name="Odebrecht C."/>
            <person name="Fiore M.F."/>
        </authorList>
    </citation>
    <scope>NUCLEOTIDE SEQUENCE [LARGE SCALE GENOMIC DNA]</scope>
    <source>
        <strain evidence="2 3">CENA596</strain>
    </source>
</reference>
<dbReference type="PANTHER" id="PTHR37817:SF1">
    <property type="entry name" value="N-ACETYLTRANSFERASE EIS"/>
    <property type="match status" value="1"/>
</dbReference>
<dbReference type="SUPFAM" id="SSF55718">
    <property type="entry name" value="SCP-like"/>
    <property type="match status" value="1"/>
</dbReference>
<dbReference type="PANTHER" id="PTHR37817">
    <property type="entry name" value="N-ACETYLTRANSFERASE EIS"/>
    <property type="match status" value="1"/>
</dbReference>
<dbReference type="Pfam" id="PF13527">
    <property type="entry name" value="Acetyltransf_9"/>
    <property type="match status" value="1"/>
</dbReference>
<dbReference type="InterPro" id="IPR036527">
    <property type="entry name" value="SCP2_sterol-bd_dom_sf"/>
</dbReference>
<dbReference type="Gene3D" id="3.30.1050.10">
    <property type="entry name" value="SCP2 sterol-binding domain"/>
    <property type="match status" value="1"/>
</dbReference>
<dbReference type="RefSeq" id="WP_063871135.1">
    <property type="nucleotide sequence ID" value="NZ_CAWMRI010000010.1"/>
</dbReference>
<dbReference type="GO" id="GO:0030649">
    <property type="term" value="P:aminoglycoside antibiotic catabolic process"/>
    <property type="evidence" value="ECO:0007669"/>
    <property type="project" value="TreeGrafter"/>
</dbReference>
<comment type="caution">
    <text evidence="2">The sequence shown here is derived from an EMBL/GenBank/DDBJ whole genome shotgun (WGS) entry which is preliminary data.</text>
</comment>
<organism evidence="2 3">
    <name type="scientific">Nodularia spumigena CENA596</name>
    <dbReference type="NCBI Taxonomy" id="1819295"/>
    <lineage>
        <taxon>Bacteria</taxon>
        <taxon>Bacillati</taxon>
        <taxon>Cyanobacteriota</taxon>
        <taxon>Cyanophyceae</taxon>
        <taxon>Nostocales</taxon>
        <taxon>Nodulariaceae</taxon>
        <taxon>Nodularia</taxon>
    </lineage>
</organism>
<dbReference type="Proteomes" id="UP000076555">
    <property type="component" value="Unassembled WGS sequence"/>
</dbReference>
<dbReference type="SUPFAM" id="SSF55729">
    <property type="entry name" value="Acyl-CoA N-acyltransferases (Nat)"/>
    <property type="match status" value="1"/>
</dbReference>
<dbReference type="AlphaFoldDB" id="A0A166KZC6"/>
<keyword evidence="2" id="KW-0808">Transferase</keyword>
<feature type="domain" description="N-acetyltransferase" evidence="1">
    <location>
        <begin position="6"/>
        <end position="154"/>
    </location>
</feature>
<evidence type="ECO:0000313" key="2">
    <source>
        <dbReference type="EMBL" id="KZL51718.1"/>
    </source>
</evidence>
<name>A0A166KZC6_NODSP</name>
<dbReference type="Pfam" id="PF13530">
    <property type="entry name" value="SCP2_2"/>
    <property type="match status" value="1"/>
</dbReference>
<gene>
    <name evidence="2" type="ORF">A2T98_00750</name>
</gene>
<dbReference type="PROSITE" id="PS51186">
    <property type="entry name" value="GNAT"/>
    <property type="match status" value="1"/>
</dbReference>
<dbReference type="Gene3D" id="3.40.630.30">
    <property type="match status" value="2"/>
</dbReference>
<dbReference type="InterPro" id="IPR025559">
    <property type="entry name" value="Eis_dom"/>
</dbReference>
<dbReference type="InterPro" id="IPR000182">
    <property type="entry name" value="GNAT_dom"/>
</dbReference>
<dbReference type="InterPro" id="IPR051554">
    <property type="entry name" value="Acetyltransferase_Eis"/>
</dbReference>
<proteinExistence type="predicted"/>
<evidence type="ECO:0000259" key="1">
    <source>
        <dbReference type="PROSITE" id="PS51186"/>
    </source>
</evidence>
<dbReference type="OrthoDB" id="3498897at2"/>
<dbReference type="EMBL" id="LWAJ01000010">
    <property type="protein sequence ID" value="KZL51718.1"/>
    <property type="molecule type" value="Genomic_DNA"/>
</dbReference>
<evidence type="ECO:0000313" key="3">
    <source>
        <dbReference type="Proteomes" id="UP000076555"/>
    </source>
</evidence>
<accession>A0A166KZC6</accession>
<sequence>MNTDKFQYSTLTDKKDIQQLGSILEQCFIMSSGDSEIYMKRLGRDKLRAIYQDQQLVGGLATIPMGQWWGGQCVPMTGIAAVGIAPEYRGSGAAIALIQNTIQELYQQEVPISVLYPATQRLYRKAGYEQGGSYCIWEISTDNIQVKELSLLLQSVAPQNYLIFQDLYQQQAKFTHGYLNRHPAIWQGLTQPDAQETVYGYLIGDKDQPQGYIIFTQERTQNGTILKVRDWTMLTKAAVQTFWSFIANHRSQIDQVQWKSSLVDSLTLLLPEQTAKISDHKRWMLRIIDLVKALEMRGYPPGVSDQLHLEVKDDLLPANNGKFILSVADGRGEVTKGGKGELQLDITGLAPLYTSLFSPQQLQLTGKLQATQTALLAATQIFAASSPGMVDFF</sequence>
<dbReference type="GO" id="GO:0034069">
    <property type="term" value="F:aminoglycoside N-acetyltransferase activity"/>
    <property type="evidence" value="ECO:0007669"/>
    <property type="project" value="TreeGrafter"/>
</dbReference>
<protein>
    <submittedName>
        <fullName evidence="2">Acetyltransferase</fullName>
    </submittedName>
</protein>